<dbReference type="InterPro" id="IPR029058">
    <property type="entry name" value="AB_hydrolase_fold"/>
</dbReference>
<protein>
    <submittedName>
        <fullName evidence="5">Dienelactone hydrolase</fullName>
    </submittedName>
</protein>
<evidence type="ECO:0000256" key="2">
    <source>
        <dbReference type="SAM" id="MobiDB-lite"/>
    </source>
</evidence>
<dbReference type="Pfam" id="PF02129">
    <property type="entry name" value="Peptidase_S15"/>
    <property type="match status" value="1"/>
</dbReference>
<dbReference type="RefSeq" id="WP_245844636.1">
    <property type="nucleotide sequence ID" value="NZ_FZOT01000001.1"/>
</dbReference>
<evidence type="ECO:0000256" key="1">
    <source>
        <dbReference type="ARBA" id="ARBA00022801"/>
    </source>
</evidence>
<dbReference type="InterPro" id="IPR050261">
    <property type="entry name" value="FrsA_esterase"/>
</dbReference>
<dbReference type="AlphaFoldDB" id="A0A239C776"/>
<evidence type="ECO:0000256" key="3">
    <source>
        <dbReference type="SAM" id="SignalP"/>
    </source>
</evidence>
<dbReference type="EMBL" id="FZOT01000001">
    <property type="protein sequence ID" value="SNS15471.1"/>
    <property type="molecule type" value="Genomic_DNA"/>
</dbReference>
<feature type="region of interest" description="Disordered" evidence="2">
    <location>
        <begin position="412"/>
        <end position="431"/>
    </location>
</feature>
<dbReference type="Gene3D" id="3.40.50.1820">
    <property type="entry name" value="alpha/beta hydrolase"/>
    <property type="match status" value="1"/>
</dbReference>
<dbReference type="InterPro" id="IPR000383">
    <property type="entry name" value="Xaa-Pro-like_dom"/>
</dbReference>
<proteinExistence type="predicted"/>
<keyword evidence="3" id="KW-0732">Signal</keyword>
<sequence>MSKFFAQKRNARSKWTIQAALSAFGAAFVGASLLFSSLPAAAAAPAPIVPAAQAAPMTIDASMNEQVVMVPAMVGNTRAAELETTLFKPPGNGPFPLVIMNHGKALGNPRLQGRDRFVFLSREFVKRGYAVAIPMRKGFSQSTGEYVDRGCDMTAHGQTQADDLQSALEYFRAQPWVDKNSIVLAGQSYGGLTALAAGTRGLPGVKALINFAGGLRVHGGDCAWQSSLIKAFSEYGSHTSLPSLWFYGENDNHFSPELASRMYNAYQQAGGRARLIAFGPFKSDAHGMSGSRDGVRIWWPETERFLKEIGMPTDEMYALADDNRIPKTDYAAIDNIEAVPFLRDGGREQYKVFLSKSAPRAFAVSPTGAWSWAEDGDDPAEQVLATCQKNSSQPCKLYAVDNNVVWAPDTMTASGGKPANASGVTPKLTGP</sequence>
<dbReference type="SUPFAM" id="SSF53474">
    <property type="entry name" value="alpha/beta-Hydrolases"/>
    <property type="match status" value="1"/>
</dbReference>
<feature type="chain" id="PRO_5013235189" evidence="3">
    <location>
        <begin position="43"/>
        <end position="431"/>
    </location>
</feature>
<keyword evidence="1 5" id="KW-0378">Hydrolase</keyword>
<name>A0A239C776_9BURK</name>
<dbReference type="GO" id="GO:0052689">
    <property type="term" value="F:carboxylic ester hydrolase activity"/>
    <property type="evidence" value="ECO:0007669"/>
    <property type="project" value="UniProtKB-ARBA"/>
</dbReference>
<feature type="domain" description="Xaa-Pro dipeptidyl-peptidase-like" evidence="4">
    <location>
        <begin position="81"/>
        <end position="214"/>
    </location>
</feature>
<dbReference type="Proteomes" id="UP000198284">
    <property type="component" value="Unassembled WGS sequence"/>
</dbReference>
<evidence type="ECO:0000259" key="4">
    <source>
        <dbReference type="Pfam" id="PF02129"/>
    </source>
</evidence>
<accession>A0A239C776</accession>
<reference evidence="5 6" key="1">
    <citation type="submission" date="2017-06" db="EMBL/GenBank/DDBJ databases">
        <authorList>
            <person name="Kim H.J."/>
            <person name="Triplett B.A."/>
        </authorList>
    </citation>
    <scope>NUCLEOTIDE SEQUENCE [LARGE SCALE GENOMIC DNA]</scope>
    <source>
        <strain evidence="5 6">U15</strain>
    </source>
</reference>
<organism evidence="5 6">
    <name type="scientific">Noviherbaspirillum humi</name>
    <dbReference type="NCBI Taxonomy" id="1688639"/>
    <lineage>
        <taxon>Bacteria</taxon>
        <taxon>Pseudomonadati</taxon>
        <taxon>Pseudomonadota</taxon>
        <taxon>Betaproteobacteria</taxon>
        <taxon>Burkholderiales</taxon>
        <taxon>Oxalobacteraceae</taxon>
        <taxon>Noviherbaspirillum</taxon>
    </lineage>
</organism>
<dbReference type="PANTHER" id="PTHR22946">
    <property type="entry name" value="DIENELACTONE HYDROLASE DOMAIN-CONTAINING PROTEIN-RELATED"/>
    <property type="match status" value="1"/>
</dbReference>
<feature type="signal peptide" evidence="3">
    <location>
        <begin position="1"/>
        <end position="42"/>
    </location>
</feature>
<dbReference type="PANTHER" id="PTHR22946:SF9">
    <property type="entry name" value="POLYKETIDE TRANSFERASE AF380"/>
    <property type="match status" value="1"/>
</dbReference>
<gene>
    <name evidence="5" type="ORF">SAMN06265795_101274</name>
</gene>
<keyword evidence="6" id="KW-1185">Reference proteome</keyword>
<evidence type="ECO:0000313" key="5">
    <source>
        <dbReference type="EMBL" id="SNS15471.1"/>
    </source>
</evidence>
<evidence type="ECO:0000313" key="6">
    <source>
        <dbReference type="Proteomes" id="UP000198284"/>
    </source>
</evidence>